<evidence type="ECO:0000256" key="13">
    <source>
        <dbReference type="ARBA" id="ARBA00022870"/>
    </source>
</evidence>
<keyword evidence="12" id="KW-0946">Virion</keyword>
<keyword evidence="21" id="KW-1185">Reference proteome</keyword>
<evidence type="ECO:0000313" key="21">
    <source>
        <dbReference type="Proteomes" id="UP000154645"/>
    </source>
</evidence>
<dbReference type="EMBL" id="JF911700">
    <property type="protein sequence ID" value="AFH89678.1"/>
    <property type="molecule type" value="Viral_cRNA"/>
</dbReference>
<dbReference type="KEGG" id="vg:20964566"/>
<proteinExistence type="inferred from homology"/>
<dbReference type="InterPro" id="IPR036711">
    <property type="entry name" value="VSV_matrix_sf"/>
</dbReference>
<dbReference type="Gene3D" id="3.10.460.10">
    <property type="entry name" value="VSV matrix protein"/>
    <property type="match status" value="1"/>
</dbReference>
<dbReference type="GO" id="GO:0039660">
    <property type="term" value="F:structural constituent of virion"/>
    <property type="evidence" value="ECO:0007669"/>
    <property type="project" value="UniProtKB-KW"/>
</dbReference>
<organism evidence="20 21">
    <name type="scientific">Vesiculovirus bogdanovac</name>
    <dbReference type="NCBI Taxonomy" id="1972567"/>
    <lineage>
        <taxon>Viruses</taxon>
        <taxon>Riboviria</taxon>
        <taxon>Orthornavirae</taxon>
        <taxon>Negarnaviricota</taxon>
        <taxon>Haploviricotina</taxon>
        <taxon>Monjiviricetes</taxon>
        <taxon>Mononegavirales</taxon>
        <taxon>Rhabdoviridae</taxon>
        <taxon>Alpharhabdovirinae</taxon>
        <taxon>Vesiculovirus</taxon>
    </lineage>
</organism>
<dbReference type="OrthoDB" id="9191at10239"/>
<dbReference type="GO" id="GO:0044200">
    <property type="term" value="C:host cell nuclear membrane"/>
    <property type="evidence" value="ECO:0007669"/>
    <property type="project" value="UniProtKB-SubCell"/>
</dbReference>
<evidence type="ECO:0000256" key="15">
    <source>
        <dbReference type="ARBA" id="ARBA00023200"/>
    </source>
</evidence>
<dbReference type="GeneID" id="20964566"/>
<feature type="region of interest" description="Disordered" evidence="19">
    <location>
        <begin position="1"/>
        <end position="45"/>
    </location>
</feature>
<evidence type="ECO:0000313" key="20">
    <source>
        <dbReference type="EMBL" id="AFH89678.1"/>
    </source>
</evidence>
<evidence type="ECO:0000256" key="2">
    <source>
        <dbReference type="ARBA" id="ARBA00004328"/>
    </source>
</evidence>
<evidence type="ECO:0000256" key="18">
    <source>
        <dbReference type="ARBA" id="ARBA00049944"/>
    </source>
</evidence>
<evidence type="ECO:0000256" key="14">
    <source>
        <dbReference type="ARBA" id="ARBA00023136"/>
    </source>
</evidence>
<keyword evidence="6" id="KW-0597">Phosphoprotein</keyword>
<dbReference type="Pfam" id="PF06326">
    <property type="entry name" value="Vesiculo_matrix"/>
    <property type="match status" value="1"/>
</dbReference>
<evidence type="ECO:0000256" key="9">
    <source>
        <dbReference type="ARBA" id="ARBA00022612"/>
    </source>
</evidence>
<evidence type="ECO:0000256" key="3">
    <source>
        <dbReference type="ARBA" id="ARBA00010182"/>
    </source>
</evidence>
<keyword evidence="10" id="KW-1198">Viral budding</keyword>
<evidence type="ECO:0000256" key="1">
    <source>
        <dbReference type="ARBA" id="ARBA00004192"/>
    </source>
</evidence>
<comment type="function">
    <text evidence="18">Forms a double layer around the helical nucleocapsid, the inner matrix layer binding to the N helix and the outer matrix layer binding to the envelope glycoprotein. Plays a major role in assembly and budding of virion, by recruiting cellular partners of the ESCRT complexes that play a key role in releasing the budding particle from the host membrane. Condensates the ribonucleocapsid core during virus assembly. Inhibits the host mRNA nuclear export thereby inducing the shut off of cellular transcription and preventing the interferon signaling and the establishment of antiviral state in infected cells. This shutoff presumably inhibits interferon signaling and thus establishment of antiviral state in virus infected cells. Induces cell-rounding, cytoskeleton disorganization and apoptosis in infected cell. Inhibits host transcription, possibly through interaction with host DNA repair factor IIH/TFIIH GTF2H5 subunit.</text>
</comment>
<evidence type="ECO:0000256" key="4">
    <source>
        <dbReference type="ARBA" id="ARBA00017678"/>
    </source>
</evidence>
<keyword evidence="16" id="KW-0468">Viral matrix protein</keyword>
<keyword evidence="14" id="KW-0472">Membrane</keyword>
<dbReference type="InterPro" id="IPR009397">
    <property type="entry name" value="Vesiculo_matrix"/>
</dbReference>
<evidence type="ECO:0000256" key="19">
    <source>
        <dbReference type="SAM" id="MobiDB-lite"/>
    </source>
</evidence>
<evidence type="ECO:0000256" key="12">
    <source>
        <dbReference type="ARBA" id="ARBA00022844"/>
    </source>
</evidence>
<comment type="subcellular location">
    <subcellularLocation>
        <location evidence="1">Host cytoplasm</location>
    </subcellularLocation>
    <subcellularLocation>
        <location evidence="17">Host nucleus membrane</location>
        <topology evidence="17">Peripheral membrane protein</topology>
    </subcellularLocation>
    <subcellularLocation>
        <location evidence="2">Virion</location>
    </subcellularLocation>
</comment>
<comment type="similarity">
    <text evidence="3">Belongs to the vesiculoviruses matrix protein family.</text>
</comment>
<keyword evidence="11" id="KW-0053">Apoptosis</keyword>
<keyword evidence="8" id="KW-0945">Host-virus interaction</keyword>
<protein>
    <recommendedName>
        <fullName evidence="4">Matrix protein</fullName>
    </recommendedName>
</protein>
<keyword evidence="9" id="KW-1188">Viral release from host cell</keyword>
<evidence type="ECO:0000256" key="17">
    <source>
        <dbReference type="ARBA" id="ARBA00037802"/>
    </source>
</evidence>
<evidence type="ECO:0000256" key="7">
    <source>
        <dbReference type="ARBA" id="ARBA00022562"/>
    </source>
</evidence>
<reference evidence="20" key="1">
    <citation type="journal article" date="2013" name="Virus Genes">
        <title>Genetic characterization of Yug Bogdanovac virus.</title>
        <authorList>
            <person name="Pfeffer M."/>
            <person name="Dilcher M."/>
            <person name="Tesh R.B."/>
            <person name="Hufert F.T."/>
            <person name="Weidmann M."/>
        </authorList>
    </citation>
    <scope>NUCLEOTIDE SEQUENCE [LARGE SCALE GENOMIC DNA]</scope>
</reference>
<evidence type="ECO:0000256" key="16">
    <source>
        <dbReference type="ARBA" id="ARBA00023311"/>
    </source>
</evidence>
<keyword evidence="13" id="KW-1043">Host membrane</keyword>
<name>K4FCJ4_9RHAB</name>
<dbReference type="GO" id="GO:0019031">
    <property type="term" value="C:viral envelope"/>
    <property type="evidence" value="ECO:0007669"/>
    <property type="project" value="InterPro"/>
</dbReference>
<feature type="compositionally biased region" description="Basic and acidic residues" evidence="19">
    <location>
        <begin position="1"/>
        <end position="15"/>
    </location>
</feature>
<evidence type="ECO:0000256" key="11">
    <source>
        <dbReference type="ARBA" id="ARBA00022703"/>
    </source>
</evidence>
<keyword evidence="7" id="KW-1048">Host nucleus</keyword>
<dbReference type="Proteomes" id="UP000154645">
    <property type="component" value="Segment"/>
</dbReference>
<dbReference type="RefSeq" id="YP_009094275.1">
    <property type="nucleotide sequence ID" value="NC_025378.1"/>
</dbReference>
<evidence type="ECO:0000256" key="6">
    <source>
        <dbReference type="ARBA" id="ARBA00022553"/>
    </source>
</evidence>
<dbReference type="GO" id="GO:0039702">
    <property type="term" value="P:viral budding via host ESCRT complex"/>
    <property type="evidence" value="ECO:0007669"/>
    <property type="project" value="UniProtKB-KW"/>
</dbReference>
<feature type="compositionally biased region" description="Basic and acidic residues" evidence="19">
    <location>
        <begin position="34"/>
        <end position="43"/>
    </location>
</feature>
<evidence type="ECO:0000256" key="8">
    <source>
        <dbReference type="ARBA" id="ARBA00022581"/>
    </source>
</evidence>
<keyword evidence="15" id="KW-1035">Host cytoplasm</keyword>
<evidence type="ECO:0000256" key="5">
    <source>
        <dbReference type="ARBA" id="ARBA00022462"/>
    </source>
</evidence>
<dbReference type="SUPFAM" id="SSF75404">
    <property type="entry name" value="VSV matrix protein"/>
    <property type="match status" value="1"/>
</dbReference>
<dbReference type="GO" id="GO:0030430">
    <property type="term" value="C:host cell cytoplasm"/>
    <property type="evidence" value="ECO:0007669"/>
    <property type="project" value="UniProtKB-SubCell"/>
</dbReference>
<keyword evidence="5" id="KW-1187">Viral budding via the host ESCRT complexes</keyword>
<accession>K4FCJ4</accession>
<evidence type="ECO:0000256" key="10">
    <source>
        <dbReference type="ARBA" id="ARBA00022637"/>
    </source>
</evidence>
<sequence length="239" mass="27131">MKGFREIFKSTKRDGPSSGSNPKKEKGKRKDKKKGAQMDDERPPAYFHVSPEWGAPSAPLFGYDESYEEPSSVIATKVQYKFSLDVAVNYPFANFIEALHGLKHWCDDYRGLFDKRGIYNILMLYAARRLKAGPKSIYNGRSIEYHSTGSGKFTLHHTLKNLFNMDFTSEQFVRSWTDPLRSGTLNFFVWVGETDTQDELPPMIGPAEFSDATEFNTGCEVLGIKIEVQSDNTWVVVEA</sequence>